<evidence type="ECO:0000313" key="2">
    <source>
        <dbReference type="EMBL" id="MBB5434599.1"/>
    </source>
</evidence>
<dbReference type="Proteomes" id="UP000572635">
    <property type="component" value="Unassembled WGS sequence"/>
</dbReference>
<keyword evidence="3" id="KW-1185">Reference proteome</keyword>
<dbReference type="AlphaFoldDB" id="A0A7W8QQG0"/>
<dbReference type="SUPFAM" id="SSF51658">
    <property type="entry name" value="Xylose isomerase-like"/>
    <property type="match status" value="1"/>
</dbReference>
<protein>
    <submittedName>
        <fullName evidence="2">Sugar phosphate isomerase/epimerase</fullName>
    </submittedName>
</protein>
<dbReference type="PANTHER" id="PTHR12110:SF41">
    <property type="entry name" value="INOSOSE DEHYDRATASE"/>
    <property type="match status" value="1"/>
</dbReference>
<dbReference type="Pfam" id="PF01261">
    <property type="entry name" value="AP_endonuc_2"/>
    <property type="match status" value="1"/>
</dbReference>
<reference evidence="2 3" key="1">
    <citation type="submission" date="2020-08" db="EMBL/GenBank/DDBJ databases">
        <title>Sequencing the genomes of 1000 actinobacteria strains.</title>
        <authorList>
            <person name="Klenk H.-P."/>
        </authorList>
    </citation>
    <scope>NUCLEOTIDE SEQUENCE [LARGE SCALE GENOMIC DNA]</scope>
    <source>
        <strain evidence="2 3">DSM 44551</strain>
    </source>
</reference>
<proteinExistence type="predicted"/>
<dbReference type="InterPro" id="IPR013022">
    <property type="entry name" value="Xyl_isomerase-like_TIM-brl"/>
</dbReference>
<dbReference type="InterPro" id="IPR036237">
    <property type="entry name" value="Xyl_isomerase-like_sf"/>
</dbReference>
<keyword evidence="2" id="KW-0413">Isomerase</keyword>
<gene>
    <name evidence="2" type="ORF">HDA36_004683</name>
</gene>
<sequence length="273" mass="28557">MAVPIASVQLYSLNVQFAADMAGSLDKLAALGLRHVEAFDFVERAAELRAALDGSGLSAPTGHAPLLSDELWTPGGTVPAPPPEKVFEAAATVGVQTVIDPFVAPSRWYTADGVDDIAARLNEAAEAAASFGLSVGYHNHAQEFAVSFDGATAYERAVSRLDERVRLELDLYWAAAGGQDVPALARSLGSRLVAVHVKDGAVIENPWAPGAPDLDPGTLEQTHAGKGEIPLAAALRANDAVEYAVIEYDKAPGDVFDDVAASLSFLRAEGLAQ</sequence>
<accession>A0A7W8QQG0</accession>
<dbReference type="PANTHER" id="PTHR12110">
    <property type="entry name" value="HYDROXYPYRUVATE ISOMERASE"/>
    <property type="match status" value="1"/>
</dbReference>
<dbReference type="RefSeq" id="WP_184395336.1">
    <property type="nucleotide sequence ID" value="NZ_BAAAJD010000060.1"/>
</dbReference>
<organism evidence="2 3">
    <name type="scientific">Nocardiopsis composta</name>
    <dbReference type="NCBI Taxonomy" id="157465"/>
    <lineage>
        <taxon>Bacteria</taxon>
        <taxon>Bacillati</taxon>
        <taxon>Actinomycetota</taxon>
        <taxon>Actinomycetes</taxon>
        <taxon>Streptosporangiales</taxon>
        <taxon>Nocardiopsidaceae</taxon>
        <taxon>Nocardiopsis</taxon>
    </lineage>
</organism>
<comment type="caution">
    <text evidence="2">The sequence shown here is derived from an EMBL/GenBank/DDBJ whole genome shotgun (WGS) entry which is preliminary data.</text>
</comment>
<dbReference type="Gene3D" id="3.20.20.150">
    <property type="entry name" value="Divalent-metal-dependent TIM barrel enzymes"/>
    <property type="match status" value="1"/>
</dbReference>
<feature type="domain" description="Xylose isomerase-like TIM barrel" evidence="1">
    <location>
        <begin position="25"/>
        <end position="267"/>
    </location>
</feature>
<dbReference type="GO" id="GO:0016853">
    <property type="term" value="F:isomerase activity"/>
    <property type="evidence" value="ECO:0007669"/>
    <property type="project" value="UniProtKB-KW"/>
</dbReference>
<name>A0A7W8QQG0_9ACTN</name>
<dbReference type="InterPro" id="IPR050312">
    <property type="entry name" value="IolE/XylAMocC-like"/>
</dbReference>
<dbReference type="EMBL" id="JACHDB010000001">
    <property type="protein sequence ID" value="MBB5434599.1"/>
    <property type="molecule type" value="Genomic_DNA"/>
</dbReference>
<evidence type="ECO:0000313" key="3">
    <source>
        <dbReference type="Proteomes" id="UP000572635"/>
    </source>
</evidence>
<evidence type="ECO:0000259" key="1">
    <source>
        <dbReference type="Pfam" id="PF01261"/>
    </source>
</evidence>